<evidence type="ECO:0000313" key="2">
    <source>
        <dbReference type="Proteomes" id="UP000316095"/>
    </source>
</evidence>
<name>A0A5C5XHN7_9PLAN</name>
<sequence>MHYLHTIIFSVLLLICSLIGCEQSEIVQEGDAVWYEPEGQITQPEETSSVPMNTESEVFVLNTESIHEDKKYGIGVSLNGFRPFPDDDPWNQKIDQAEVDPKSDQMLAYIGLHGQLHPDFGSGTWEGAKIGIPYIVVPGEQPRVSVKYEAYGEESDAGPFPLPFETPVEGEPFDRGDRHAIVIDRDNWVLYELYRAFPQNGGASWQADSGAIFDLKKNTKRPRGWTSADAAGLPIFPGLVRYEEVGELKEIRHAIRFTLDNTRQAFVPPASHWASSNDHPLLPPLGMRVRLKQDFDLSKFPADVQVILQCLKTYGMILADNGSDWFISGSPDERWNNDELRTLRQVKVKDLEIIKMDGLMTPYSF</sequence>
<evidence type="ECO:0000313" key="1">
    <source>
        <dbReference type="EMBL" id="TWT62219.1"/>
    </source>
</evidence>
<dbReference type="EMBL" id="SJPG01000001">
    <property type="protein sequence ID" value="TWT62219.1"/>
    <property type="molecule type" value="Genomic_DNA"/>
</dbReference>
<organism evidence="1 2">
    <name type="scientific">Rubinisphaera italica</name>
    <dbReference type="NCBI Taxonomy" id="2527969"/>
    <lineage>
        <taxon>Bacteria</taxon>
        <taxon>Pseudomonadati</taxon>
        <taxon>Planctomycetota</taxon>
        <taxon>Planctomycetia</taxon>
        <taxon>Planctomycetales</taxon>
        <taxon>Planctomycetaceae</taxon>
        <taxon>Rubinisphaera</taxon>
    </lineage>
</organism>
<dbReference type="Proteomes" id="UP000316095">
    <property type="component" value="Unassembled WGS sequence"/>
</dbReference>
<accession>A0A5C5XHN7</accession>
<gene>
    <name evidence="1" type="ORF">Pan54_29600</name>
</gene>
<proteinExistence type="predicted"/>
<reference evidence="1 2" key="1">
    <citation type="submission" date="2019-02" db="EMBL/GenBank/DDBJ databases">
        <title>Deep-cultivation of Planctomycetes and their phenomic and genomic characterization uncovers novel biology.</title>
        <authorList>
            <person name="Wiegand S."/>
            <person name="Jogler M."/>
            <person name="Boedeker C."/>
            <person name="Pinto D."/>
            <person name="Vollmers J."/>
            <person name="Rivas-Marin E."/>
            <person name="Kohn T."/>
            <person name="Peeters S.H."/>
            <person name="Heuer A."/>
            <person name="Rast P."/>
            <person name="Oberbeckmann S."/>
            <person name="Bunk B."/>
            <person name="Jeske O."/>
            <person name="Meyerdierks A."/>
            <person name="Storesund J.E."/>
            <person name="Kallscheuer N."/>
            <person name="Luecker S."/>
            <person name="Lage O.M."/>
            <person name="Pohl T."/>
            <person name="Merkel B.J."/>
            <person name="Hornburger P."/>
            <person name="Mueller R.-W."/>
            <person name="Bruemmer F."/>
            <person name="Labrenz M."/>
            <person name="Spormann A.M."/>
            <person name="Op Den Camp H."/>
            <person name="Overmann J."/>
            <person name="Amann R."/>
            <person name="Jetten M.S.M."/>
            <person name="Mascher T."/>
            <person name="Medema M.H."/>
            <person name="Devos D.P."/>
            <person name="Kaster A.-K."/>
            <person name="Ovreas L."/>
            <person name="Rohde M."/>
            <person name="Galperin M.Y."/>
            <person name="Jogler C."/>
        </authorList>
    </citation>
    <scope>NUCLEOTIDE SEQUENCE [LARGE SCALE GENOMIC DNA]</scope>
    <source>
        <strain evidence="1 2">Pan54</strain>
    </source>
</reference>
<dbReference type="AlphaFoldDB" id="A0A5C5XHN7"/>
<comment type="caution">
    <text evidence="1">The sequence shown here is derived from an EMBL/GenBank/DDBJ whole genome shotgun (WGS) entry which is preliminary data.</text>
</comment>
<protein>
    <submittedName>
        <fullName evidence="1">Uncharacterized protein</fullName>
    </submittedName>
</protein>
<keyword evidence="2" id="KW-1185">Reference proteome</keyword>